<reference evidence="1 2" key="1">
    <citation type="submission" date="2024-06" db="EMBL/GenBank/DDBJ databases">
        <title>The Natural Products Discovery Center: Release of the First 8490 Sequenced Strains for Exploring Actinobacteria Biosynthetic Diversity.</title>
        <authorList>
            <person name="Kalkreuter E."/>
            <person name="Kautsar S.A."/>
            <person name="Yang D."/>
            <person name="Bader C.D."/>
            <person name="Teijaro C.N."/>
            <person name="Fluegel L."/>
            <person name="Davis C.M."/>
            <person name="Simpson J.R."/>
            <person name="Lauterbach L."/>
            <person name="Steele A.D."/>
            <person name="Gui C."/>
            <person name="Meng S."/>
            <person name="Li G."/>
            <person name="Viehrig K."/>
            <person name="Ye F."/>
            <person name="Su P."/>
            <person name="Kiefer A.F."/>
            <person name="Nichols A."/>
            <person name="Cepeda A.J."/>
            <person name="Yan W."/>
            <person name="Fan B."/>
            <person name="Jiang Y."/>
            <person name="Adhikari A."/>
            <person name="Zheng C.-J."/>
            <person name="Schuster L."/>
            <person name="Cowan T.M."/>
            <person name="Smanski M.J."/>
            <person name="Chevrette M.G."/>
            <person name="De Carvalho L.P.S."/>
            <person name="Shen B."/>
        </authorList>
    </citation>
    <scope>NUCLEOTIDE SEQUENCE [LARGE SCALE GENOMIC DNA]</scope>
    <source>
        <strain evidence="1 2">NPDC048274</strain>
    </source>
</reference>
<proteinExistence type="predicted"/>
<dbReference type="Proteomes" id="UP001551582">
    <property type="component" value="Unassembled WGS sequence"/>
</dbReference>
<protein>
    <submittedName>
        <fullName evidence="1">Uncharacterized protein</fullName>
    </submittedName>
</protein>
<evidence type="ECO:0000313" key="1">
    <source>
        <dbReference type="EMBL" id="MEU9352480.1"/>
    </source>
</evidence>
<sequence>MSYDESAVWRPVADFGAGRLVLDHPRGANSVWLRVHLTEPRTTGR</sequence>
<comment type="caution">
    <text evidence="1">The sequence shown here is derived from an EMBL/GenBank/DDBJ whole genome shotgun (WGS) entry which is preliminary data.</text>
</comment>
<accession>A0ABV3E5R6</accession>
<dbReference type="EMBL" id="JBEZLS010000010">
    <property type="protein sequence ID" value="MEU9352480.1"/>
    <property type="molecule type" value="Genomic_DNA"/>
</dbReference>
<dbReference type="RefSeq" id="WP_359980743.1">
    <property type="nucleotide sequence ID" value="NZ_JBEZLS010000010.1"/>
</dbReference>
<gene>
    <name evidence="1" type="ORF">AB0D65_16145</name>
</gene>
<evidence type="ECO:0000313" key="2">
    <source>
        <dbReference type="Proteomes" id="UP001551582"/>
    </source>
</evidence>
<name>A0ABV3E5R6_9ACTN</name>
<organism evidence="1 2">
    <name type="scientific">Streptomyces griseoloalbus</name>
    <dbReference type="NCBI Taxonomy" id="67303"/>
    <lineage>
        <taxon>Bacteria</taxon>
        <taxon>Bacillati</taxon>
        <taxon>Actinomycetota</taxon>
        <taxon>Actinomycetes</taxon>
        <taxon>Kitasatosporales</taxon>
        <taxon>Streptomycetaceae</taxon>
        <taxon>Streptomyces</taxon>
    </lineage>
</organism>
<keyword evidence="2" id="KW-1185">Reference proteome</keyword>